<dbReference type="InterPro" id="IPR018060">
    <property type="entry name" value="HTH_AraC"/>
</dbReference>
<sequence length="422" mass="45446">MVIRVDPSQRFDIASQYENLDRRRGAGLCRDLAGDHGRLLSTPVSDARRGFGTMRQGITMGPREAAAERPSIPTLSFDPEEFSGRAGFTRWRDLLSILFEAEPAGAADETGLAGSATAFHLGSLLMLRIGGPAMALRRTNATIARGALDHCLVKLYLEGDCTLSKGGNTGTMRTGDIGFLNLGCPVAVETSAFQLLALVIPWDGLAPLVKAPEALHGLVLSADSAVGMLLNDHLRALDAQLPELDAAAARAVADGIAGLIAACVGSAIDARSPADEPRGALLDRIKEFIEMRLEAPELGTALICDSFGLSRSALYRLFEPLGGVAKHVRDRRLARALDDLVIPRRDRPRIVDIAYHWGFGSEASFGRAFRSNYGMSPGEARETAQNMRRTARKDAAAIERVLHRWMRSLTPQASQGGAIRRS</sequence>
<dbReference type="InterPro" id="IPR009057">
    <property type="entry name" value="Homeodomain-like_sf"/>
</dbReference>
<accession>A0A2U9S9Z7</accession>
<keyword evidence="6" id="KW-1185">Reference proteome</keyword>
<dbReference type="InterPro" id="IPR050204">
    <property type="entry name" value="AraC_XylS_family_regulators"/>
</dbReference>
<keyword evidence="5" id="KW-0614">Plasmid</keyword>
<dbReference type="Pfam" id="PF14525">
    <property type="entry name" value="AraC_binding_2"/>
    <property type="match status" value="1"/>
</dbReference>
<evidence type="ECO:0000256" key="1">
    <source>
        <dbReference type="ARBA" id="ARBA00023015"/>
    </source>
</evidence>
<protein>
    <recommendedName>
        <fullName evidence="4">HTH araC/xylS-type domain-containing protein</fullName>
    </recommendedName>
</protein>
<dbReference type="AlphaFoldDB" id="A0A2U9S9Z7"/>
<dbReference type="GO" id="GO:0043565">
    <property type="term" value="F:sequence-specific DNA binding"/>
    <property type="evidence" value="ECO:0007669"/>
    <property type="project" value="InterPro"/>
</dbReference>
<dbReference type="PROSITE" id="PS01124">
    <property type="entry name" value="HTH_ARAC_FAMILY_2"/>
    <property type="match status" value="1"/>
</dbReference>
<dbReference type="PANTHER" id="PTHR46796:SF6">
    <property type="entry name" value="ARAC SUBFAMILY"/>
    <property type="match status" value="1"/>
</dbReference>
<name>A0A2U9S9Z7_9PROT</name>
<dbReference type="InterPro" id="IPR020449">
    <property type="entry name" value="Tscrpt_reg_AraC-type_HTH"/>
</dbReference>
<dbReference type="SUPFAM" id="SSF46689">
    <property type="entry name" value="Homeodomain-like"/>
    <property type="match status" value="1"/>
</dbReference>
<dbReference type="PROSITE" id="PS00041">
    <property type="entry name" value="HTH_ARAC_FAMILY_1"/>
    <property type="match status" value="1"/>
</dbReference>
<proteinExistence type="predicted"/>
<evidence type="ECO:0000259" key="4">
    <source>
        <dbReference type="PROSITE" id="PS01124"/>
    </source>
</evidence>
<dbReference type="InterPro" id="IPR035418">
    <property type="entry name" value="AraC-bd_2"/>
</dbReference>
<dbReference type="Pfam" id="PF12833">
    <property type="entry name" value="HTH_18"/>
    <property type="match status" value="1"/>
</dbReference>
<organism evidence="5 6">
    <name type="scientific">Azospirillum ramasamyi</name>
    <dbReference type="NCBI Taxonomy" id="682998"/>
    <lineage>
        <taxon>Bacteria</taxon>
        <taxon>Pseudomonadati</taxon>
        <taxon>Pseudomonadota</taxon>
        <taxon>Alphaproteobacteria</taxon>
        <taxon>Rhodospirillales</taxon>
        <taxon>Azospirillaceae</taxon>
        <taxon>Azospirillum</taxon>
    </lineage>
</organism>
<evidence type="ECO:0000256" key="3">
    <source>
        <dbReference type="ARBA" id="ARBA00023163"/>
    </source>
</evidence>
<evidence type="ECO:0000256" key="2">
    <source>
        <dbReference type="ARBA" id="ARBA00023125"/>
    </source>
</evidence>
<dbReference type="SMART" id="SM00342">
    <property type="entry name" value="HTH_ARAC"/>
    <property type="match status" value="1"/>
</dbReference>
<dbReference type="GO" id="GO:0003700">
    <property type="term" value="F:DNA-binding transcription factor activity"/>
    <property type="evidence" value="ECO:0007669"/>
    <property type="project" value="InterPro"/>
</dbReference>
<keyword evidence="3" id="KW-0804">Transcription</keyword>
<dbReference type="KEGG" id="azm:DM194_18835"/>
<dbReference type="PRINTS" id="PR00032">
    <property type="entry name" value="HTHARAC"/>
</dbReference>
<keyword evidence="1" id="KW-0805">Transcription regulation</keyword>
<dbReference type="EMBL" id="CP029831">
    <property type="protein sequence ID" value="AWU96345.1"/>
    <property type="molecule type" value="Genomic_DNA"/>
</dbReference>
<evidence type="ECO:0000313" key="5">
    <source>
        <dbReference type="EMBL" id="AWU96345.1"/>
    </source>
</evidence>
<keyword evidence="2" id="KW-0238">DNA-binding</keyword>
<dbReference type="Gene3D" id="1.10.10.60">
    <property type="entry name" value="Homeodomain-like"/>
    <property type="match status" value="1"/>
</dbReference>
<dbReference type="InterPro" id="IPR018062">
    <property type="entry name" value="HTH_AraC-typ_CS"/>
</dbReference>
<feature type="domain" description="HTH araC/xylS-type" evidence="4">
    <location>
        <begin position="283"/>
        <end position="383"/>
    </location>
</feature>
<reference evidence="5 6" key="1">
    <citation type="submission" date="2018-06" db="EMBL/GenBank/DDBJ databases">
        <title>Complete genome sequencing of Azospirillum sp. M2T2B2.</title>
        <authorList>
            <person name="Heo J."/>
            <person name="Kim S.-J."/>
            <person name="Kwon S.-W."/>
            <person name="Anandham R."/>
        </authorList>
    </citation>
    <scope>NUCLEOTIDE SEQUENCE [LARGE SCALE GENOMIC DNA]</scope>
    <source>
        <strain evidence="5 6">M2T2B2</strain>
        <plasmid evidence="5 6">unnamed7</plasmid>
    </source>
</reference>
<evidence type="ECO:0000313" key="6">
    <source>
        <dbReference type="Proteomes" id="UP000249605"/>
    </source>
</evidence>
<geneLocation type="plasmid" evidence="5 6">
    <name>unnamed7</name>
</geneLocation>
<dbReference type="Proteomes" id="UP000249605">
    <property type="component" value="Plasmid unnamed7"/>
</dbReference>
<gene>
    <name evidence="5" type="ORF">DM194_18835</name>
</gene>
<dbReference type="OrthoDB" id="5295469at2"/>
<dbReference type="PANTHER" id="PTHR46796">
    <property type="entry name" value="HTH-TYPE TRANSCRIPTIONAL ACTIVATOR RHAS-RELATED"/>
    <property type="match status" value="1"/>
</dbReference>